<reference evidence="2 3" key="1">
    <citation type="submission" date="2020-12" db="EMBL/GenBank/DDBJ databases">
        <title>Olleya sediminilitoris sp. nov., isolated from a tidal flat.</title>
        <authorList>
            <person name="Park S."/>
            <person name="Yoon J.-H."/>
        </authorList>
    </citation>
    <scope>NUCLEOTIDE SEQUENCE [LARGE SCALE GENOMIC DNA]</scope>
    <source>
        <strain evidence="2 3">YSTF-M6</strain>
    </source>
</reference>
<evidence type="ECO:0000259" key="1">
    <source>
        <dbReference type="Pfam" id="PF10020"/>
    </source>
</evidence>
<dbReference type="Proteomes" id="UP000605013">
    <property type="component" value="Unassembled WGS sequence"/>
</dbReference>
<dbReference type="InterPro" id="IPR019260">
    <property type="entry name" value="DUF2262"/>
</dbReference>
<accession>A0ABS1WKB7</accession>
<dbReference type="RefSeq" id="WP_202999820.1">
    <property type="nucleotide sequence ID" value="NZ_JAEMEF010000004.1"/>
</dbReference>
<dbReference type="EMBL" id="JAEMEF010000004">
    <property type="protein sequence ID" value="MBL7559548.1"/>
    <property type="molecule type" value="Genomic_DNA"/>
</dbReference>
<name>A0ABS1WKB7_9FLAO</name>
<sequence>MKITTNNLEKDPDLEGSYKIVLPFNEDAIVFRLSPDDATLNETLALANNVASNFKAYKQLAIEAITRDFLDNYNDNWADEDEGYPQLIKEAFISKLTITAINFTSTDLIDVFFNEDGMFGYHTLIAQSFDGENFEDTTMFG</sequence>
<organism evidence="2 3">
    <name type="scientific">Olleya sediminilitoris</name>
    <dbReference type="NCBI Taxonomy" id="2795739"/>
    <lineage>
        <taxon>Bacteria</taxon>
        <taxon>Pseudomonadati</taxon>
        <taxon>Bacteroidota</taxon>
        <taxon>Flavobacteriia</taxon>
        <taxon>Flavobacteriales</taxon>
        <taxon>Flavobacteriaceae</taxon>
    </lineage>
</organism>
<evidence type="ECO:0000313" key="2">
    <source>
        <dbReference type="EMBL" id="MBL7559548.1"/>
    </source>
</evidence>
<evidence type="ECO:0000313" key="3">
    <source>
        <dbReference type="Proteomes" id="UP000605013"/>
    </source>
</evidence>
<keyword evidence="3" id="KW-1185">Reference proteome</keyword>
<proteinExistence type="predicted"/>
<comment type="caution">
    <text evidence="2">The sequence shown here is derived from an EMBL/GenBank/DDBJ whole genome shotgun (WGS) entry which is preliminary data.</text>
</comment>
<feature type="domain" description="DUF2262" evidence="1">
    <location>
        <begin position="28"/>
        <end position="134"/>
    </location>
</feature>
<protein>
    <submittedName>
        <fullName evidence="2">DUF2262 domain-containing protein</fullName>
    </submittedName>
</protein>
<dbReference type="Pfam" id="PF10020">
    <property type="entry name" value="DUF2262"/>
    <property type="match status" value="1"/>
</dbReference>
<gene>
    <name evidence="2" type="ORF">JAO71_06980</name>
</gene>